<sequence>MSSPTPGTLATLPDFGIGHDDDFVPGVSPHGTGGSLAHRAASVEVGVALLIAVPRVVQQGCVIDKVTSTTAAEDPVVILVVAKRHRQTLSCVLCDARAVATCSFAGS</sequence>
<gene>
    <name evidence="1" type="ORF">PM001_LOCUS28892</name>
</gene>
<reference evidence="1" key="1">
    <citation type="submission" date="2024-01" db="EMBL/GenBank/DDBJ databases">
        <authorList>
            <person name="Webb A."/>
        </authorList>
    </citation>
    <scope>NUCLEOTIDE SEQUENCE</scope>
    <source>
        <strain evidence="1">Pm1</strain>
    </source>
</reference>
<dbReference type="Proteomes" id="UP001162060">
    <property type="component" value="Unassembled WGS sequence"/>
</dbReference>
<accession>A0AAV1VE03</accession>
<dbReference type="AlphaFoldDB" id="A0AAV1VE03"/>
<protein>
    <submittedName>
        <fullName evidence="1">Uncharacterized protein</fullName>
    </submittedName>
</protein>
<organism evidence="1 2">
    <name type="scientific">Peronospora matthiolae</name>
    <dbReference type="NCBI Taxonomy" id="2874970"/>
    <lineage>
        <taxon>Eukaryota</taxon>
        <taxon>Sar</taxon>
        <taxon>Stramenopiles</taxon>
        <taxon>Oomycota</taxon>
        <taxon>Peronosporomycetes</taxon>
        <taxon>Peronosporales</taxon>
        <taxon>Peronosporaceae</taxon>
        <taxon>Peronospora</taxon>
    </lineage>
</organism>
<evidence type="ECO:0000313" key="2">
    <source>
        <dbReference type="Proteomes" id="UP001162060"/>
    </source>
</evidence>
<dbReference type="EMBL" id="CAKLBY020000304">
    <property type="protein sequence ID" value="CAK7943742.1"/>
    <property type="molecule type" value="Genomic_DNA"/>
</dbReference>
<proteinExistence type="predicted"/>
<name>A0AAV1VE03_9STRA</name>
<evidence type="ECO:0000313" key="1">
    <source>
        <dbReference type="EMBL" id="CAK7943742.1"/>
    </source>
</evidence>
<comment type="caution">
    <text evidence="1">The sequence shown here is derived from an EMBL/GenBank/DDBJ whole genome shotgun (WGS) entry which is preliminary data.</text>
</comment>